<dbReference type="RefSeq" id="WP_209353437.1">
    <property type="nucleotide sequence ID" value="NZ_JAGIYZ010000022.1"/>
</dbReference>
<feature type="signal peptide" evidence="2">
    <location>
        <begin position="1"/>
        <end position="22"/>
    </location>
</feature>
<accession>A0ABS4AXH6</accession>
<reference evidence="3 4" key="1">
    <citation type="submission" date="2021-03" db="EMBL/GenBank/DDBJ databases">
        <authorList>
            <person name="So Y."/>
        </authorList>
    </citation>
    <scope>NUCLEOTIDE SEQUENCE [LARGE SCALE GENOMIC DNA]</scope>
    <source>
        <strain evidence="3 4">PWR1</strain>
    </source>
</reference>
<keyword evidence="4" id="KW-1185">Reference proteome</keyword>
<keyword evidence="2" id="KW-0732">Signal</keyword>
<dbReference type="InterPro" id="IPR002758">
    <property type="entry name" value="Cation_antiport_E"/>
</dbReference>
<dbReference type="Proteomes" id="UP000680815">
    <property type="component" value="Unassembled WGS sequence"/>
</dbReference>
<proteinExistence type="predicted"/>
<gene>
    <name evidence="3" type="ORF">J5Y09_19175</name>
</gene>
<evidence type="ECO:0000256" key="2">
    <source>
        <dbReference type="SAM" id="SignalP"/>
    </source>
</evidence>
<comment type="caution">
    <text evidence="3">The sequence shown here is derived from an EMBL/GenBank/DDBJ whole genome shotgun (WGS) entry which is preliminary data.</text>
</comment>
<dbReference type="Pfam" id="PF01899">
    <property type="entry name" value="MNHE"/>
    <property type="match status" value="1"/>
</dbReference>
<feature type="chain" id="PRO_5045679114" evidence="2">
    <location>
        <begin position="23"/>
        <end position="157"/>
    </location>
</feature>
<keyword evidence="1" id="KW-0812">Transmembrane</keyword>
<organism evidence="3 4">
    <name type="scientific">Roseomonas nitratireducens</name>
    <dbReference type="NCBI Taxonomy" id="2820810"/>
    <lineage>
        <taxon>Bacteria</taxon>
        <taxon>Pseudomonadati</taxon>
        <taxon>Pseudomonadota</taxon>
        <taxon>Alphaproteobacteria</taxon>
        <taxon>Acetobacterales</taxon>
        <taxon>Roseomonadaceae</taxon>
        <taxon>Roseomonas</taxon>
    </lineage>
</organism>
<protein>
    <submittedName>
        <fullName evidence="3">Na+/H+ antiporter subunit E</fullName>
    </submittedName>
</protein>
<keyword evidence="1" id="KW-1133">Transmembrane helix</keyword>
<dbReference type="EMBL" id="JAGIYZ010000022">
    <property type="protein sequence ID" value="MBP0466056.1"/>
    <property type="molecule type" value="Genomic_DNA"/>
</dbReference>
<feature type="transmembrane region" description="Helical" evidence="1">
    <location>
        <begin position="61"/>
        <end position="80"/>
    </location>
</feature>
<evidence type="ECO:0000256" key="1">
    <source>
        <dbReference type="SAM" id="Phobius"/>
    </source>
</evidence>
<name>A0ABS4AXH6_9PROT</name>
<evidence type="ECO:0000313" key="4">
    <source>
        <dbReference type="Proteomes" id="UP000680815"/>
    </source>
</evidence>
<keyword evidence="1" id="KW-0472">Membrane</keyword>
<evidence type="ECO:0000313" key="3">
    <source>
        <dbReference type="EMBL" id="MBP0466056.1"/>
    </source>
</evidence>
<sequence>MAAATALRATLLLGLWCALAGAAPADMPVGIAAAALGAWASLLMVPPVRARIRPGALATLLLQLPAKALGAGIAVARVALDPRRRPNPRTIAWTPRLPPGRARDAFLAYASLLPGTLPAGVGPDGTVLVHALDGEADVAAAMTMEEALFARAFGLDV</sequence>